<dbReference type="Pfam" id="PF00501">
    <property type="entry name" value="AMP-binding"/>
    <property type="match status" value="1"/>
</dbReference>
<accession>A0AAD9JBJ0</accession>
<evidence type="ECO:0000256" key="4">
    <source>
        <dbReference type="ARBA" id="ARBA00022741"/>
    </source>
</evidence>
<dbReference type="Gene3D" id="3.40.50.12780">
    <property type="entry name" value="N-terminal domain of ligase-like"/>
    <property type="match status" value="1"/>
</dbReference>
<dbReference type="InterPro" id="IPR025110">
    <property type="entry name" value="AMP-bd_C"/>
</dbReference>
<evidence type="ECO:0000259" key="10">
    <source>
        <dbReference type="Pfam" id="PF13193"/>
    </source>
</evidence>
<name>A0AAD9JBJ0_9ANNE</name>
<dbReference type="Gene3D" id="3.30.300.30">
    <property type="match status" value="1"/>
</dbReference>
<dbReference type="Proteomes" id="UP001208570">
    <property type="component" value="Unassembled WGS sequence"/>
</dbReference>
<evidence type="ECO:0000256" key="8">
    <source>
        <dbReference type="ARBA" id="ARBA00048497"/>
    </source>
</evidence>
<keyword evidence="12" id="KW-1185">Reference proteome</keyword>
<dbReference type="AlphaFoldDB" id="A0AAD9JBJ0"/>
<dbReference type="InterPro" id="IPR000873">
    <property type="entry name" value="AMP-dep_synth/lig_dom"/>
</dbReference>
<feature type="domain" description="AMP-binding enzyme C-terminal" evidence="10">
    <location>
        <begin position="493"/>
        <end position="569"/>
    </location>
</feature>
<evidence type="ECO:0000256" key="2">
    <source>
        <dbReference type="ARBA" id="ARBA00012532"/>
    </source>
</evidence>
<dbReference type="PROSITE" id="PS00455">
    <property type="entry name" value="AMP_BINDING"/>
    <property type="match status" value="1"/>
</dbReference>
<evidence type="ECO:0000256" key="5">
    <source>
        <dbReference type="ARBA" id="ARBA00022840"/>
    </source>
</evidence>
<comment type="similarity">
    <text evidence="1">Belongs to the ATP-dependent AMP-binding enzyme family.</text>
</comment>
<dbReference type="Pfam" id="PF13193">
    <property type="entry name" value="AMP-binding_C"/>
    <property type="match status" value="1"/>
</dbReference>
<keyword evidence="4" id="KW-0547">Nucleotide-binding</keyword>
<comment type="caution">
    <text evidence="11">The sequence shown here is derived from an EMBL/GenBank/DDBJ whole genome shotgun (WGS) entry which is preliminary data.</text>
</comment>
<dbReference type="FunFam" id="3.30.300.30:FF:000007">
    <property type="entry name" value="4-coumarate--CoA ligase 2"/>
    <property type="match status" value="1"/>
</dbReference>
<keyword evidence="6" id="KW-0455">Luminescence</keyword>
<keyword evidence="5" id="KW-0067">ATP-binding</keyword>
<evidence type="ECO:0000313" key="11">
    <source>
        <dbReference type="EMBL" id="KAK2150162.1"/>
    </source>
</evidence>
<organism evidence="11 12">
    <name type="scientific">Paralvinella palmiformis</name>
    <dbReference type="NCBI Taxonomy" id="53620"/>
    <lineage>
        <taxon>Eukaryota</taxon>
        <taxon>Metazoa</taxon>
        <taxon>Spiralia</taxon>
        <taxon>Lophotrochozoa</taxon>
        <taxon>Annelida</taxon>
        <taxon>Polychaeta</taxon>
        <taxon>Sedentaria</taxon>
        <taxon>Canalipalpata</taxon>
        <taxon>Terebellida</taxon>
        <taxon>Terebelliformia</taxon>
        <taxon>Alvinellidae</taxon>
        <taxon>Paralvinella</taxon>
    </lineage>
</organism>
<sequence>MYSESEFIRPISWRLKRGHLLREKAFDKVNTEKRDIFCFFDLRRQQIRLVMADASLIQKSRLGLVDIPDDISFPDLILQRATEYGNRTALIDAQTDVTMTYAELRDNILRAASSLYERGLRKAEVTLIISNNHVLFPVACYAVTYLGGIASTVNPHYTTEELRYMVEDTSCSRIITQSPLINKVQRAVRGYTGLQEILLLDSKDGYTSLKELIDSGNPKFVSPVRINPVQDIAFLPYSSGTTGRSKGVMLSHYNLIANMYQDMHPSVVFGVHHPETFIVFLPFYHIYALSTIMSLGLIQGDILVVIEKYNLQLYMNCIYRYKATLLHMVPPVALQLAKANKSKNFMASVHTIFCGAAPLGPDVERSVLQRTGISTFRQGYGLTETSSTSHIAPVKHWKHGSCGLLLPNTECKVRDLETNEALGPNKDGEILLRGPQIMKGYWRRPISTANAIDAKGWFHTGDIGHYDEDGHFYIVDRLKELIKWKALQVPPAEIEEVLLKHPAVADVAVIGISDKEAGEVPRAYVVVKRGVKVTEKDIIDFVTARVAPHKKLRGGVQFIAEIPKSPSGKILRRILRGMMVEKQSYAAKL</sequence>
<evidence type="ECO:0000256" key="3">
    <source>
        <dbReference type="ARBA" id="ARBA00019043"/>
    </source>
</evidence>
<dbReference type="GO" id="GO:0005524">
    <property type="term" value="F:ATP binding"/>
    <property type="evidence" value="ECO:0007669"/>
    <property type="project" value="UniProtKB-KW"/>
</dbReference>
<dbReference type="InterPro" id="IPR042099">
    <property type="entry name" value="ANL_N_sf"/>
</dbReference>
<dbReference type="EMBL" id="JAODUP010000420">
    <property type="protein sequence ID" value="KAK2150162.1"/>
    <property type="molecule type" value="Genomic_DNA"/>
</dbReference>
<reference evidence="11" key="1">
    <citation type="journal article" date="2023" name="Mol. Biol. Evol.">
        <title>Third-Generation Sequencing Reveals the Adaptive Role of the Epigenome in Three Deep-Sea Polychaetes.</title>
        <authorList>
            <person name="Perez M."/>
            <person name="Aroh O."/>
            <person name="Sun Y."/>
            <person name="Lan Y."/>
            <person name="Juniper S.K."/>
            <person name="Young C.R."/>
            <person name="Angers B."/>
            <person name="Qian P.Y."/>
        </authorList>
    </citation>
    <scope>NUCLEOTIDE SEQUENCE</scope>
    <source>
        <strain evidence="11">P08H-3</strain>
    </source>
</reference>
<evidence type="ECO:0000256" key="7">
    <source>
        <dbReference type="ARBA" id="ARBA00023262"/>
    </source>
</evidence>
<evidence type="ECO:0000259" key="9">
    <source>
        <dbReference type="Pfam" id="PF00501"/>
    </source>
</evidence>
<protein>
    <recommendedName>
        <fullName evidence="3">Luciferin 4-monooxygenase</fullName>
        <ecNumber evidence="2">1.13.12.7</ecNumber>
    </recommendedName>
</protein>
<dbReference type="GO" id="GO:0008218">
    <property type="term" value="P:bioluminescence"/>
    <property type="evidence" value="ECO:0007669"/>
    <property type="project" value="UniProtKB-KW"/>
</dbReference>
<feature type="domain" description="AMP-dependent synthetase/ligase" evidence="9">
    <location>
        <begin position="79"/>
        <end position="442"/>
    </location>
</feature>
<dbReference type="FunFam" id="3.40.50.12780:FF:000003">
    <property type="entry name" value="Long-chain-fatty-acid--CoA ligase FadD"/>
    <property type="match status" value="1"/>
</dbReference>
<evidence type="ECO:0000313" key="12">
    <source>
        <dbReference type="Proteomes" id="UP001208570"/>
    </source>
</evidence>
<dbReference type="PANTHER" id="PTHR24096:SF422">
    <property type="entry name" value="BCDNA.GH02901"/>
    <property type="match status" value="1"/>
</dbReference>
<dbReference type="SUPFAM" id="SSF56801">
    <property type="entry name" value="Acetyl-CoA synthetase-like"/>
    <property type="match status" value="1"/>
</dbReference>
<evidence type="ECO:0000256" key="1">
    <source>
        <dbReference type="ARBA" id="ARBA00006432"/>
    </source>
</evidence>
<dbReference type="GO" id="GO:0016405">
    <property type="term" value="F:CoA-ligase activity"/>
    <property type="evidence" value="ECO:0007669"/>
    <property type="project" value="TreeGrafter"/>
</dbReference>
<dbReference type="PANTHER" id="PTHR24096">
    <property type="entry name" value="LONG-CHAIN-FATTY-ACID--COA LIGASE"/>
    <property type="match status" value="1"/>
</dbReference>
<keyword evidence="7" id="KW-0599">Photoprotein</keyword>
<evidence type="ECO:0000256" key="6">
    <source>
        <dbReference type="ARBA" id="ARBA00023223"/>
    </source>
</evidence>
<proteinExistence type="inferred from homology"/>
<gene>
    <name evidence="11" type="ORF">LSH36_420g02030</name>
</gene>
<dbReference type="EC" id="1.13.12.7" evidence="2"/>
<dbReference type="InterPro" id="IPR020845">
    <property type="entry name" value="AMP-binding_CS"/>
</dbReference>
<dbReference type="InterPro" id="IPR045851">
    <property type="entry name" value="AMP-bd_C_sf"/>
</dbReference>
<comment type="catalytic activity">
    <reaction evidence="8">
        <text>firefly D-luciferin + ATP + O2 = firefly oxyluciferin + hnu + AMP + CO2 + diphosphate</text>
        <dbReference type="Rhea" id="RHEA:10732"/>
        <dbReference type="ChEBI" id="CHEBI:15379"/>
        <dbReference type="ChEBI" id="CHEBI:16526"/>
        <dbReference type="ChEBI" id="CHEBI:16792"/>
        <dbReference type="ChEBI" id="CHEBI:30212"/>
        <dbReference type="ChEBI" id="CHEBI:30616"/>
        <dbReference type="ChEBI" id="CHEBI:33019"/>
        <dbReference type="ChEBI" id="CHEBI:58038"/>
        <dbReference type="ChEBI" id="CHEBI:456215"/>
        <dbReference type="EC" id="1.13.12.7"/>
    </reaction>
</comment>